<dbReference type="Pfam" id="PF02829">
    <property type="entry name" value="3H"/>
    <property type="match status" value="1"/>
</dbReference>
<dbReference type="PANTHER" id="PTHR40068:SF1">
    <property type="entry name" value="TRANSCRIPTION REPRESSOR NIAR-RELATED"/>
    <property type="match status" value="1"/>
</dbReference>
<evidence type="ECO:0000259" key="2">
    <source>
        <dbReference type="Pfam" id="PF08279"/>
    </source>
</evidence>
<dbReference type="RefSeq" id="WP_244746463.1">
    <property type="nucleotide sequence ID" value="NZ_CP095071.1"/>
</dbReference>
<accession>A0ABY4GP95</accession>
<organism evidence="3 4">
    <name type="scientific">Gracilibacillus salinarum</name>
    <dbReference type="NCBI Taxonomy" id="2932255"/>
    <lineage>
        <taxon>Bacteria</taxon>
        <taxon>Bacillati</taxon>
        <taxon>Bacillota</taxon>
        <taxon>Bacilli</taxon>
        <taxon>Bacillales</taxon>
        <taxon>Bacillaceae</taxon>
        <taxon>Gracilibacillus</taxon>
    </lineage>
</organism>
<evidence type="ECO:0000313" key="3">
    <source>
        <dbReference type="EMBL" id="UOQ86142.1"/>
    </source>
</evidence>
<dbReference type="InterPro" id="IPR004173">
    <property type="entry name" value="3H_domain"/>
</dbReference>
<feature type="domain" description="3H" evidence="1">
    <location>
        <begin position="78"/>
        <end position="173"/>
    </location>
</feature>
<dbReference type="EMBL" id="CP095071">
    <property type="protein sequence ID" value="UOQ86142.1"/>
    <property type="molecule type" value="Genomic_DNA"/>
</dbReference>
<gene>
    <name evidence="3" type="ORF">MUN87_04380</name>
</gene>
<dbReference type="Gene3D" id="3.30.1340.20">
    <property type="entry name" value="3H domain"/>
    <property type="match status" value="1"/>
</dbReference>
<reference evidence="3 4" key="1">
    <citation type="submission" date="2022-04" db="EMBL/GenBank/DDBJ databases">
        <title>Gracilibacillus sp. isolated from saltern.</title>
        <authorList>
            <person name="Won M."/>
            <person name="Lee C.-M."/>
            <person name="Woen H.-Y."/>
            <person name="Kwon S.-W."/>
        </authorList>
    </citation>
    <scope>NUCLEOTIDE SEQUENCE [LARGE SCALE GENOMIC DNA]</scope>
    <source>
        <strain evidence="3 4">SSPM10-3</strain>
    </source>
</reference>
<dbReference type="PANTHER" id="PTHR40068">
    <property type="entry name" value="TRANSCRIPTION REPRESSOR NIAR-RELATED"/>
    <property type="match status" value="1"/>
</dbReference>
<dbReference type="InterPro" id="IPR013196">
    <property type="entry name" value="HTH_11"/>
</dbReference>
<dbReference type="SUPFAM" id="SSF46785">
    <property type="entry name" value="Winged helix' DNA-binding domain"/>
    <property type="match status" value="1"/>
</dbReference>
<name>A0ABY4GP95_9BACI</name>
<dbReference type="InterPro" id="IPR026043">
    <property type="entry name" value="NadR"/>
</dbReference>
<protein>
    <submittedName>
        <fullName evidence="3">Transcription repressor NadR</fullName>
    </submittedName>
</protein>
<dbReference type="Pfam" id="PF08279">
    <property type="entry name" value="HTH_11"/>
    <property type="match status" value="1"/>
</dbReference>
<dbReference type="InterPro" id="IPR036390">
    <property type="entry name" value="WH_DNA-bd_sf"/>
</dbReference>
<dbReference type="Proteomes" id="UP000831537">
    <property type="component" value="Chromosome"/>
</dbReference>
<dbReference type="PIRSF" id="PIRSF037847">
    <property type="entry name" value="NiaR"/>
    <property type="match status" value="1"/>
</dbReference>
<proteinExistence type="predicted"/>
<dbReference type="InterPro" id="IPR035922">
    <property type="entry name" value="3H_dom_sf"/>
</dbReference>
<dbReference type="InterPro" id="IPR036388">
    <property type="entry name" value="WH-like_DNA-bd_sf"/>
</dbReference>
<dbReference type="SUPFAM" id="SSF75500">
    <property type="entry name" value="Putative transcriptional regulator TM1602, C-terminal domain"/>
    <property type="match status" value="1"/>
</dbReference>
<keyword evidence="4" id="KW-1185">Reference proteome</keyword>
<feature type="domain" description="Helix-turn-helix type 11" evidence="2">
    <location>
        <begin position="10"/>
        <end position="62"/>
    </location>
</feature>
<dbReference type="Gene3D" id="1.10.10.10">
    <property type="entry name" value="Winged helix-like DNA-binding domain superfamily/Winged helix DNA-binding domain"/>
    <property type="match status" value="1"/>
</dbReference>
<evidence type="ECO:0000259" key="1">
    <source>
        <dbReference type="Pfam" id="PF02829"/>
    </source>
</evidence>
<sequence length="176" mass="19734">MNKKLTGKTRRDSLLSWLKASAKPMTGTELAAKAQVSRQVIVQDISLLKAQNQPIIATSSGYLYMKLEEEAQDARRVIACQHESSQTREELYTIVDYGVTVEDVIIEHPIYGDLKASLMLSNRADVDQFVQKIEEKQAPYLLELTEGVHNHTIAAKDEAKLDQAFEALVNKGFIVE</sequence>
<evidence type="ECO:0000313" key="4">
    <source>
        <dbReference type="Proteomes" id="UP000831537"/>
    </source>
</evidence>